<reference evidence="1" key="1">
    <citation type="journal article" date="2023" name="Science">
        <title>Genome structures resolve the early diversification of teleost fishes.</title>
        <authorList>
            <person name="Parey E."/>
            <person name="Louis A."/>
            <person name="Montfort J."/>
            <person name="Bouchez O."/>
            <person name="Roques C."/>
            <person name="Iampietro C."/>
            <person name="Lluch J."/>
            <person name="Castinel A."/>
            <person name="Donnadieu C."/>
            <person name="Desvignes T."/>
            <person name="Floi Bucao C."/>
            <person name="Jouanno E."/>
            <person name="Wen M."/>
            <person name="Mejri S."/>
            <person name="Dirks R."/>
            <person name="Jansen H."/>
            <person name="Henkel C."/>
            <person name="Chen W.J."/>
            <person name="Zahm M."/>
            <person name="Cabau C."/>
            <person name="Klopp C."/>
            <person name="Thompson A.W."/>
            <person name="Robinson-Rechavi M."/>
            <person name="Braasch I."/>
            <person name="Lecointre G."/>
            <person name="Bobe J."/>
            <person name="Postlethwait J.H."/>
            <person name="Berthelot C."/>
            <person name="Roest Crollius H."/>
            <person name="Guiguen Y."/>
        </authorList>
    </citation>
    <scope>NUCLEOTIDE SEQUENCE</scope>
    <source>
        <strain evidence="1">WJC10195</strain>
    </source>
</reference>
<dbReference type="Proteomes" id="UP001152622">
    <property type="component" value="Chromosome 9"/>
</dbReference>
<dbReference type="AlphaFoldDB" id="A0A9Q1F2R0"/>
<dbReference type="EMBL" id="JAINUF010000009">
    <property type="protein sequence ID" value="KAJ8349811.1"/>
    <property type="molecule type" value="Genomic_DNA"/>
</dbReference>
<name>A0A9Q1F2R0_SYNKA</name>
<keyword evidence="2" id="KW-1185">Reference proteome</keyword>
<evidence type="ECO:0000313" key="1">
    <source>
        <dbReference type="EMBL" id="KAJ8349811.1"/>
    </source>
</evidence>
<dbReference type="OrthoDB" id="8120493at2759"/>
<sequence>MGGLEFPEVTQAFNYMAANPHTPVIIDAQHFKLLERYTVVLYDKTSDLEFVNEARRELFCQKNKMMEHIPPTQDSLLQHELPTSLGSGRQLNWPSSRHPVQKDVDGHWMETARSGFLCGALYRWRQKPAVNWSSAVVKAQVVVVQVMQQFKSRHGDADQPSWRLASGMRKADIHSFFIVMDKTLIPCQATSTLAAFDKLF</sequence>
<gene>
    <name evidence="1" type="ORF">SKAU_G00249410</name>
</gene>
<comment type="caution">
    <text evidence="1">The sequence shown here is derived from an EMBL/GenBank/DDBJ whole genome shotgun (WGS) entry which is preliminary data.</text>
</comment>
<accession>A0A9Q1F2R0</accession>
<proteinExistence type="predicted"/>
<organism evidence="1 2">
    <name type="scientific">Synaphobranchus kaupii</name>
    <name type="common">Kaup's arrowtooth eel</name>
    <dbReference type="NCBI Taxonomy" id="118154"/>
    <lineage>
        <taxon>Eukaryota</taxon>
        <taxon>Metazoa</taxon>
        <taxon>Chordata</taxon>
        <taxon>Craniata</taxon>
        <taxon>Vertebrata</taxon>
        <taxon>Euteleostomi</taxon>
        <taxon>Actinopterygii</taxon>
        <taxon>Neopterygii</taxon>
        <taxon>Teleostei</taxon>
        <taxon>Anguilliformes</taxon>
        <taxon>Synaphobranchidae</taxon>
        <taxon>Synaphobranchus</taxon>
    </lineage>
</organism>
<protein>
    <submittedName>
        <fullName evidence="1">Uncharacterized protein</fullName>
    </submittedName>
</protein>
<evidence type="ECO:0000313" key="2">
    <source>
        <dbReference type="Proteomes" id="UP001152622"/>
    </source>
</evidence>